<keyword evidence="6" id="KW-1185">Reference proteome</keyword>
<dbReference type="GO" id="GO:0008270">
    <property type="term" value="F:zinc ion binding"/>
    <property type="evidence" value="ECO:0007669"/>
    <property type="project" value="UniProtKB-KW"/>
</dbReference>
<dbReference type="PROSITE" id="PS50966">
    <property type="entry name" value="ZF_SWIM"/>
    <property type="match status" value="1"/>
</dbReference>
<accession>A0A8H6X851</accession>
<keyword evidence="1" id="KW-0863">Zinc-finger</keyword>
<dbReference type="GO" id="GO:0061630">
    <property type="term" value="F:ubiquitin protein ligase activity"/>
    <property type="evidence" value="ECO:0007669"/>
    <property type="project" value="InterPro"/>
</dbReference>
<organism evidence="5 6">
    <name type="scientific">Mycena venus</name>
    <dbReference type="NCBI Taxonomy" id="2733690"/>
    <lineage>
        <taxon>Eukaryota</taxon>
        <taxon>Fungi</taxon>
        <taxon>Dikarya</taxon>
        <taxon>Basidiomycota</taxon>
        <taxon>Agaricomycotina</taxon>
        <taxon>Agaricomycetes</taxon>
        <taxon>Agaricomycetidae</taxon>
        <taxon>Agaricales</taxon>
        <taxon>Marasmiineae</taxon>
        <taxon>Mycenaceae</taxon>
        <taxon>Mycena</taxon>
    </lineage>
</organism>
<protein>
    <recommendedName>
        <fullName evidence="7">SWIM-type domain-containing protein</fullName>
    </recommendedName>
</protein>
<feature type="region of interest" description="Disordered" evidence="2">
    <location>
        <begin position="250"/>
        <end position="269"/>
    </location>
</feature>
<dbReference type="PANTHER" id="PTHR21540:SF0">
    <property type="entry name" value="PHD FAMILY PROTEIN"/>
    <property type="match status" value="1"/>
</dbReference>
<dbReference type="Gene3D" id="3.30.40.10">
    <property type="entry name" value="Zinc/RING finger domain, C3HC4 (zinc finger)"/>
    <property type="match status" value="1"/>
</dbReference>
<dbReference type="PROSITE" id="PS50089">
    <property type="entry name" value="ZF_RING_2"/>
    <property type="match status" value="1"/>
</dbReference>
<evidence type="ECO:0000313" key="6">
    <source>
        <dbReference type="Proteomes" id="UP000620124"/>
    </source>
</evidence>
<dbReference type="InterPro" id="IPR013083">
    <property type="entry name" value="Znf_RING/FYVE/PHD"/>
</dbReference>
<dbReference type="InterPro" id="IPR007527">
    <property type="entry name" value="Znf_SWIM"/>
</dbReference>
<feature type="region of interest" description="Disordered" evidence="2">
    <location>
        <begin position="1"/>
        <end position="99"/>
    </location>
</feature>
<feature type="compositionally biased region" description="Polar residues" evidence="2">
    <location>
        <begin position="20"/>
        <end position="37"/>
    </location>
</feature>
<feature type="compositionally biased region" description="Polar residues" evidence="2">
    <location>
        <begin position="72"/>
        <end position="86"/>
    </location>
</feature>
<gene>
    <name evidence="5" type="ORF">MVEN_02230600</name>
</gene>
<comment type="caution">
    <text evidence="5">The sequence shown here is derived from an EMBL/GenBank/DDBJ whole genome shotgun (WGS) entry which is preliminary data.</text>
</comment>
<dbReference type="Proteomes" id="UP000620124">
    <property type="component" value="Unassembled WGS sequence"/>
</dbReference>
<dbReference type="InterPro" id="IPR039903">
    <property type="entry name" value="Zswim2"/>
</dbReference>
<dbReference type="SUPFAM" id="SSF57850">
    <property type="entry name" value="RING/U-box"/>
    <property type="match status" value="1"/>
</dbReference>
<dbReference type="Pfam" id="PF04434">
    <property type="entry name" value="SWIM"/>
    <property type="match status" value="1"/>
</dbReference>
<feature type="domain" description="SWIM-type" evidence="4">
    <location>
        <begin position="154"/>
        <end position="186"/>
    </location>
</feature>
<feature type="domain" description="RING-type" evidence="3">
    <location>
        <begin position="278"/>
        <end position="328"/>
    </location>
</feature>
<dbReference type="InterPro" id="IPR001841">
    <property type="entry name" value="Znf_RING"/>
</dbReference>
<reference evidence="5" key="1">
    <citation type="submission" date="2020-05" db="EMBL/GenBank/DDBJ databases">
        <title>Mycena genomes resolve the evolution of fungal bioluminescence.</title>
        <authorList>
            <person name="Tsai I.J."/>
        </authorList>
    </citation>
    <scope>NUCLEOTIDE SEQUENCE</scope>
    <source>
        <strain evidence="5">CCC161011</strain>
    </source>
</reference>
<evidence type="ECO:0008006" key="7">
    <source>
        <dbReference type="Google" id="ProtNLM"/>
    </source>
</evidence>
<keyword evidence="1" id="KW-0479">Metal-binding</keyword>
<dbReference type="CDD" id="cd16494">
    <property type="entry name" value="RING-CH-C4HC3_ZSWM2"/>
    <property type="match status" value="1"/>
</dbReference>
<dbReference type="EMBL" id="JACAZI010000024">
    <property type="protein sequence ID" value="KAF7335749.1"/>
    <property type="molecule type" value="Genomic_DNA"/>
</dbReference>
<evidence type="ECO:0000313" key="5">
    <source>
        <dbReference type="EMBL" id="KAF7335749.1"/>
    </source>
</evidence>
<proteinExistence type="predicted"/>
<dbReference type="AlphaFoldDB" id="A0A8H6X851"/>
<sequence>MVLEKRKRDGGFEPWRPAGSSPSHAPTLSASSQQQAGPSEIDALPPAKKPRQEPIITSKPAPSPYSNPIPVASSSQTPILSQSTPAKKTRPKAGDLPAATPEKRGAVFKKKCPQNILDRVERVRTQRFFMVDRKRFEGELKEEFKVLGSTGNIYTVTIQQRPSCDCPDAQKGNHCKHILFIYLKVLQVTQSSGHWYQKYFVTFPVTQNIADSSFLRALLTSELESIFENAPLAPNALAHPRIREAYARATGKTQTPSTPEPEVAAGPKKRIPGEDDDCPICYDNMYGATEASLTFCEECGNAVHGVCFAQWKQTSANQGKKLTCIYCRAEWPNAAAAGGRASGSGSGARTTSAGYINISGVAGVSPQRDTSTYYHGPRRGQRYYGYNEYDDDY</sequence>
<dbReference type="PANTHER" id="PTHR21540">
    <property type="entry name" value="RING FINGER AND SWIM DOMAIN-CONTAINING PROTEIN 2"/>
    <property type="match status" value="1"/>
</dbReference>
<name>A0A8H6X851_9AGAR</name>
<evidence type="ECO:0000256" key="1">
    <source>
        <dbReference type="PROSITE-ProRule" id="PRU00175"/>
    </source>
</evidence>
<keyword evidence="1" id="KW-0862">Zinc</keyword>
<evidence type="ECO:0000259" key="3">
    <source>
        <dbReference type="PROSITE" id="PS50089"/>
    </source>
</evidence>
<feature type="compositionally biased region" description="Basic and acidic residues" evidence="2">
    <location>
        <begin position="1"/>
        <end position="11"/>
    </location>
</feature>
<dbReference type="OrthoDB" id="2122982at2759"/>
<evidence type="ECO:0000259" key="4">
    <source>
        <dbReference type="PROSITE" id="PS50966"/>
    </source>
</evidence>
<evidence type="ECO:0000256" key="2">
    <source>
        <dbReference type="SAM" id="MobiDB-lite"/>
    </source>
</evidence>